<protein>
    <submittedName>
        <fullName evidence="1">Uncharacterized protein</fullName>
    </submittedName>
</protein>
<dbReference type="EMBL" id="LXPE01000008">
    <property type="protein sequence ID" value="OBA27485.1"/>
    <property type="molecule type" value="Genomic_DNA"/>
</dbReference>
<accession>A0A1B7TFQ5</accession>
<dbReference type="Proteomes" id="UP000092321">
    <property type="component" value="Unassembled WGS sequence"/>
</dbReference>
<sequence length="172" mass="20121">MNNIELTFEEFNIPLLSEDELTSYQKEFPNILWKRNNHLKPNVLINEYSKTITIHDEDDTNINSVDLFFHPENHNELSLLMNDLLAQINKLRSQSLDVIENLINERTRRLGQIRFIDGISIGEEVKSIVGEIRYLEKCAIAIRYQIVEKEIKVQDLEYISAELLSMEMASIL</sequence>
<reference evidence="2" key="1">
    <citation type="journal article" date="2016" name="Proc. Natl. Acad. Sci. U.S.A.">
        <title>Comparative genomics of biotechnologically important yeasts.</title>
        <authorList>
            <person name="Riley R."/>
            <person name="Haridas S."/>
            <person name="Wolfe K.H."/>
            <person name="Lopes M.R."/>
            <person name="Hittinger C.T."/>
            <person name="Goeker M."/>
            <person name="Salamov A.A."/>
            <person name="Wisecaver J.H."/>
            <person name="Long T.M."/>
            <person name="Calvey C.H."/>
            <person name="Aerts A.L."/>
            <person name="Barry K.W."/>
            <person name="Choi C."/>
            <person name="Clum A."/>
            <person name="Coughlan A.Y."/>
            <person name="Deshpande S."/>
            <person name="Douglass A.P."/>
            <person name="Hanson S.J."/>
            <person name="Klenk H.-P."/>
            <person name="LaButti K.M."/>
            <person name="Lapidus A."/>
            <person name="Lindquist E.A."/>
            <person name="Lipzen A.M."/>
            <person name="Meier-Kolthoff J.P."/>
            <person name="Ohm R.A."/>
            <person name="Otillar R.P."/>
            <person name="Pangilinan J.L."/>
            <person name="Peng Y."/>
            <person name="Rokas A."/>
            <person name="Rosa C.A."/>
            <person name="Scheuner C."/>
            <person name="Sibirny A.A."/>
            <person name="Slot J.C."/>
            <person name="Stielow J.B."/>
            <person name="Sun H."/>
            <person name="Kurtzman C.P."/>
            <person name="Blackwell M."/>
            <person name="Grigoriev I.V."/>
            <person name="Jeffries T.W."/>
        </authorList>
    </citation>
    <scope>NUCLEOTIDE SEQUENCE [LARGE SCALE GENOMIC DNA]</scope>
    <source>
        <strain evidence="2">NRRL Y-1626</strain>
    </source>
</reference>
<comment type="caution">
    <text evidence="1">The sequence shown here is derived from an EMBL/GenBank/DDBJ whole genome shotgun (WGS) entry which is preliminary data.</text>
</comment>
<name>A0A1B7TFQ5_9ASCO</name>
<evidence type="ECO:0000313" key="1">
    <source>
        <dbReference type="EMBL" id="OBA27485.1"/>
    </source>
</evidence>
<gene>
    <name evidence="1" type="ORF">HANVADRAFT_52236</name>
</gene>
<dbReference type="OrthoDB" id="3970808at2759"/>
<dbReference type="AlphaFoldDB" id="A0A1B7TFQ5"/>
<evidence type="ECO:0000313" key="2">
    <source>
        <dbReference type="Proteomes" id="UP000092321"/>
    </source>
</evidence>
<organism evidence="1 2">
    <name type="scientific">Hanseniaspora valbyensis NRRL Y-1626</name>
    <dbReference type="NCBI Taxonomy" id="766949"/>
    <lineage>
        <taxon>Eukaryota</taxon>
        <taxon>Fungi</taxon>
        <taxon>Dikarya</taxon>
        <taxon>Ascomycota</taxon>
        <taxon>Saccharomycotina</taxon>
        <taxon>Saccharomycetes</taxon>
        <taxon>Saccharomycodales</taxon>
        <taxon>Saccharomycodaceae</taxon>
        <taxon>Hanseniaspora</taxon>
    </lineage>
</organism>
<keyword evidence="2" id="KW-1185">Reference proteome</keyword>
<proteinExistence type="predicted"/>